<dbReference type="AlphaFoldDB" id="A0A1M7R7F2"/>
<keyword evidence="3" id="KW-1185">Reference proteome</keyword>
<dbReference type="Pfam" id="PF03372">
    <property type="entry name" value="Exo_endo_phos"/>
    <property type="match status" value="1"/>
</dbReference>
<reference evidence="2 3" key="1">
    <citation type="submission" date="2016-11" db="EMBL/GenBank/DDBJ databases">
        <authorList>
            <person name="Jaros S."/>
            <person name="Januszkiewicz K."/>
            <person name="Wedrychowicz H."/>
        </authorList>
    </citation>
    <scope>NUCLEOTIDE SEQUENCE [LARGE SCALE GENOMIC DNA]</scope>
    <source>
        <strain evidence="2 3">DSM 46144</strain>
    </source>
</reference>
<dbReference type="OrthoDB" id="3820230at2"/>
<dbReference type="InterPro" id="IPR036691">
    <property type="entry name" value="Endo/exonu/phosph_ase_sf"/>
</dbReference>
<sequence length="248" mass="25979">MAGAAEPAGAAEAGAAVAAGAPAAPRVWLRVLNWNVRGLRDDVDALARTIRGTAPHVVVLQEAPRVLRWRARAAQLARRCGLVVVRGGGDASGNLVLASLAVTVRETAVVRLPFTRFQHPRAAVVVRGALAGAPFTVVGVHLGLTGPERAAHVPVLLDAVPGDEPTVVAGDVNETADGPAWRALTERLVDVGADDPTPTFSTRSPRRRIDALFVSPGVPARGYQVLDTPEVTRASDHRPLVAEFGLTR</sequence>
<dbReference type="STRING" id="134849.SAMN05443668_108138"/>
<keyword evidence="2" id="KW-0540">Nuclease</keyword>
<keyword evidence="2" id="KW-0378">Hydrolase</keyword>
<dbReference type="Proteomes" id="UP000184440">
    <property type="component" value="Unassembled WGS sequence"/>
</dbReference>
<dbReference type="InterPro" id="IPR005135">
    <property type="entry name" value="Endo/exonuclease/phosphatase"/>
</dbReference>
<dbReference type="EMBL" id="FRCS01000008">
    <property type="protein sequence ID" value="SHN42237.1"/>
    <property type="molecule type" value="Genomic_DNA"/>
</dbReference>
<protein>
    <submittedName>
        <fullName evidence="2">Metal-dependent hydrolase, endonuclease/exonuclease/phosphatase family</fullName>
    </submittedName>
</protein>
<gene>
    <name evidence="2" type="ORF">SAMN05443668_108138</name>
</gene>
<proteinExistence type="predicted"/>
<dbReference type="GO" id="GO:0004519">
    <property type="term" value="F:endonuclease activity"/>
    <property type="evidence" value="ECO:0007669"/>
    <property type="project" value="UniProtKB-KW"/>
</dbReference>
<evidence type="ECO:0000259" key="1">
    <source>
        <dbReference type="Pfam" id="PF03372"/>
    </source>
</evidence>
<feature type="domain" description="Endonuclease/exonuclease/phosphatase" evidence="1">
    <location>
        <begin position="33"/>
        <end position="237"/>
    </location>
</feature>
<keyword evidence="2" id="KW-0269">Exonuclease</keyword>
<evidence type="ECO:0000313" key="2">
    <source>
        <dbReference type="EMBL" id="SHN42237.1"/>
    </source>
</evidence>
<dbReference type="Gene3D" id="3.60.10.10">
    <property type="entry name" value="Endonuclease/exonuclease/phosphatase"/>
    <property type="match status" value="1"/>
</dbReference>
<keyword evidence="2" id="KW-0255">Endonuclease</keyword>
<dbReference type="GO" id="GO:0004527">
    <property type="term" value="F:exonuclease activity"/>
    <property type="evidence" value="ECO:0007669"/>
    <property type="project" value="UniProtKB-KW"/>
</dbReference>
<evidence type="ECO:0000313" key="3">
    <source>
        <dbReference type="Proteomes" id="UP000184440"/>
    </source>
</evidence>
<accession>A0A1M7R7F2</accession>
<name>A0A1M7R7F2_9ACTN</name>
<dbReference type="SUPFAM" id="SSF56219">
    <property type="entry name" value="DNase I-like"/>
    <property type="match status" value="1"/>
</dbReference>
<organism evidence="2 3">
    <name type="scientific">Cryptosporangium aurantiacum</name>
    <dbReference type="NCBI Taxonomy" id="134849"/>
    <lineage>
        <taxon>Bacteria</taxon>
        <taxon>Bacillati</taxon>
        <taxon>Actinomycetota</taxon>
        <taxon>Actinomycetes</taxon>
        <taxon>Cryptosporangiales</taxon>
        <taxon>Cryptosporangiaceae</taxon>
        <taxon>Cryptosporangium</taxon>
    </lineage>
</organism>